<dbReference type="RefSeq" id="WP_105368232.1">
    <property type="nucleotide sequence ID" value="NZ_NEMB01000003.1"/>
</dbReference>
<dbReference type="PROSITE" id="PS51272">
    <property type="entry name" value="SLH"/>
    <property type="match status" value="6"/>
</dbReference>
<evidence type="ECO:0000256" key="4">
    <source>
        <dbReference type="ARBA" id="ARBA00022737"/>
    </source>
</evidence>
<organism evidence="9 10">
    <name type="scientific">Acetivibrio saccincola</name>
    <dbReference type="NCBI Taxonomy" id="1677857"/>
    <lineage>
        <taxon>Bacteria</taxon>
        <taxon>Bacillati</taxon>
        <taxon>Bacillota</taxon>
        <taxon>Clostridia</taxon>
        <taxon>Eubacteriales</taxon>
        <taxon>Oscillospiraceae</taxon>
        <taxon>Acetivibrio</taxon>
    </lineage>
</organism>
<dbReference type="PANTHER" id="PTHR43308:SF5">
    <property type="entry name" value="S-LAYER PROTEIN _ PEPTIDOGLYCAN ENDO-BETA-N-ACETYLGLUCOSAMINIDASE"/>
    <property type="match status" value="1"/>
</dbReference>
<comment type="caution">
    <text evidence="9">The sequence shown here is derived from an EMBL/GenBank/DDBJ whole genome shotgun (WGS) entry which is preliminary data.</text>
</comment>
<reference evidence="9 10" key="1">
    <citation type="journal article" date="2018" name="Syst. Appl. Microbiol.">
        <title>Characterization and high-quality draft genome sequence of Herbivorax saccincola A7, an anaerobic, alkaliphilic, thermophilic, cellulolytic, and xylanolytic bacterium.</title>
        <authorList>
            <person name="Aikawa S."/>
            <person name="Baramee S."/>
            <person name="Sermsathanaswadi J."/>
            <person name="Thianheng P."/>
            <person name="Tachaapaikoon C."/>
            <person name="Shikata A."/>
            <person name="Waeonukul R."/>
            <person name="Pason P."/>
            <person name="Ratanakhanokchai K."/>
            <person name="Kosugi A."/>
        </authorList>
    </citation>
    <scope>NUCLEOTIDE SEQUENCE [LARGE SCALE GENOMIC DNA]</scope>
    <source>
        <strain evidence="9 10">A7</strain>
    </source>
</reference>
<dbReference type="InterPro" id="IPR028974">
    <property type="entry name" value="TSP_type-3_rpt"/>
</dbReference>
<feature type="domain" description="SLH" evidence="8">
    <location>
        <begin position="1272"/>
        <end position="1335"/>
    </location>
</feature>
<sequence>MNKGFKTLCTLMLCITLIFQVLSGTILGKQTEKNGQYSDLHGHWAEKIIRDMISEGYIKGELVNGELVINPDRPITRAEFVVVLTKAKNYKKTSDSAKSFSDLKENSWYSEAVEIATSNGIINGYPDGTFKPNNPITRAEASAIISNSNNLNQEDNLKKLDNVKEFNDISKNHWYYNSVMLCRLFDIISGYPDGSFRPGNNITRAEAFVMIYKSIKQKDAEDGKLDDVPDDPNDPADPAGSDDSQPSTPGSKGAGSKPGGNASQDEKVDVHLTGFSIFDDEVLIAVGEEYTLLTIFEPFAATNKKVFWHSENPEILTVNSEGKIKGISEGTTTVFARTEDGNFEDSCIVTVETNEIIIENIDTDKLPMIDVNETIVVSVSAKSKTNSKLQYYCEAEAGTVDASMSENIYLISWTAPDDKGKYHLNIKITDDRGKSIERKLPIWVGIYFDTIDFNENLPPYEDLDGDGLTNAEELALGTSPRNPDSDGDGLSDYEEIYIYKTNPQISDSDGDDIVDGAEILLNTNPLVPDEQEFFDIKISDKNIEVNILGSGNNVLSTVTECDNRLFNSYKGLIGIPYKLKTPESLESLEVSIKYDKTEVEEKRADESRLTIYRYRYEKGIVEEMNDVHVDTKNKRVSGKISPFPSGETIFFVGTKELSDAQIGNFDIVFALDMSENMKAVDEDCTWKEPLLTLVGIMGEGSRMSVVQSAYNPPDNIEVVEEMTFDKDIIRYGITDLMYKVSPGKSNLAGMFEKAFDVLSEDAGNNGRMVVAVLSTCTDEEYKLLESKIKEAAVNNIVVHIITITGDAAQRDKMKELAEIAHGRFVYIPAPGLSRFAVSDLAGDFRQLVNARKIVSSDDFLVASAFNYSVNSTVNTNNKIQVSEILLQDFDIGKHTYSFSNKANNIYTESAHCAGMAITVVMNYIDLLPSAVKLTDREKKLDEKKEKIDFSSVKDDDYVYNLFSDDFQYKNIQNKDIYSLTETKNVNKMIDYWWFRLNFELDSYDWAYNESSSAFIDNYLETDFITGMCKLIEEDYPVLIGIGNTYKTKKEDKDGKKRKVNANSFHALVAYGVQKTYDDSELCKVEFYIYDCNYPGDGDRRLVCTRNKNNKGKYKDEWKYSYPLSEYHNMYYTSDEKYAGDKVRYRAFDFYNMDEYIKFITDYFTDDNKSNATFKENPNYTEISITLPNEKVEAYKLYDVFPDAIVEADKSSITKIRNNAGNLTKLNLKSRKHYNNLVVGIDTRFVERQIRNDKGKKVTVNIPDVYPDVFQSPYSGFPDLKSYNWFTDDVLKLKAKGVVSGYPDGNFYPYNSVTRAELIVIVMHAFQIYQNTQADKHKAETYRNKYPDLKEHWARDTCGLALAEGWVKPGSETAFKPDEKITREEAASILWNIMSSDRAKNVTSLIKNDTSTTTYADNELIREDYRSAAAHLQINKIMTGYANKYFEPRSYITRAETCKIVCNALIQ</sequence>
<keyword evidence="4" id="KW-0677">Repeat</keyword>
<accession>A0A2S8RBJ2</accession>
<evidence type="ECO:0000313" key="9">
    <source>
        <dbReference type="EMBL" id="PQQ67159.1"/>
    </source>
</evidence>
<evidence type="ECO:0000259" key="8">
    <source>
        <dbReference type="PROSITE" id="PS51272"/>
    </source>
</evidence>
<proteinExistence type="predicted"/>
<dbReference type="InterPro" id="IPR051465">
    <property type="entry name" value="Cell_Envelope_Struct_Comp"/>
</dbReference>
<dbReference type="PANTHER" id="PTHR43308">
    <property type="entry name" value="OUTER MEMBRANE PROTEIN ALPHA-RELATED"/>
    <property type="match status" value="1"/>
</dbReference>
<dbReference type="Pfam" id="PF02368">
    <property type="entry name" value="Big_2"/>
    <property type="match status" value="1"/>
</dbReference>
<dbReference type="InterPro" id="IPR003343">
    <property type="entry name" value="Big_2"/>
</dbReference>
<dbReference type="SUPFAM" id="SSF49373">
    <property type="entry name" value="Invasin/intimin cell-adhesion fragments"/>
    <property type="match status" value="1"/>
</dbReference>
<comment type="subcellular location">
    <subcellularLocation>
        <location evidence="1">Secreted</location>
    </subcellularLocation>
</comment>
<evidence type="ECO:0000256" key="3">
    <source>
        <dbReference type="ARBA" id="ARBA00022729"/>
    </source>
</evidence>
<evidence type="ECO:0000256" key="1">
    <source>
        <dbReference type="ARBA" id="ARBA00004613"/>
    </source>
</evidence>
<name>A0A2S8RBJ2_9FIRM</name>
<dbReference type="SUPFAM" id="SSF103647">
    <property type="entry name" value="TSP type-3 repeat"/>
    <property type="match status" value="1"/>
</dbReference>
<gene>
    <name evidence="9" type="ORF">B9R14_10650</name>
</gene>
<dbReference type="Gene3D" id="3.40.50.410">
    <property type="entry name" value="von Willebrand factor, type A domain"/>
    <property type="match status" value="1"/>
</dbReference>
<dbReference type="InterPro" id="IPR036465">
    <property type="entry name" value="vWFA_dom_sf"/>
</dbReference>
<protein>
    <submittedName>
        <fullName evidence="9">Uncharacterized protein</fullName>
    </submittedName>
</protein>
<dbReference type="PROSITE" id="PS50234">
    <property type="entry name" value="VWFA"/>
    <property type="match status" value="1"/>
</dbReference>
<dbReference type="Proteomes" id="UP000239720">
    <property type="component" value="Unassembled WGS sequence"/>
</dbReference>
<feature type="domain" description="VWFA" evidence="7">
    <location>
        <begin position="666"/>
        <end position="851"/>
    </location>
</feature>
<feature type="domain" description="SLH" evidence="8">
    <location>
        <begin position="1411"/>
        <end position="1466"/>
    </location>
</feature>
<keyword evidence="5" id="KW-0106">Calcium</keyword>
<dbReference type="InterPro" id="IPR001119">
    <property type="entry name" value="SLH_dom"/>
</dbReference>
<dbReference type="GO" id="GO:0005509">
    <property type="term" value="F:calcium ion binding"/>
    <property type="evidence" value="ECO:0007669"/>
    <property type="project" value="InterPro"/>
</dbReference>
<dbReference type="Gene3D" id="2.60.40.1080">
    <property type="match status" value="1"/>
</dbReference>
<feature type="domain" description="SLH" evidence="8">
    <location>
        <begin position="1340"/>
        <end position="1403"/>
    </location>
</feature>
<evidence type="ECO:0000256" key="2">
    <source>
        <dbReference type="ARBA" id="ARBA00022525"/>
    </source>
</evidence>
<dbReference type="EMBL" id="NEMB01000003">
    <property type="protein sequence ID" value="PQQ67159.1"/>
    <property type="molecule type" value="Genomic_DNA"/>
</dbReference>
<dbReference type="InterPro" id="IPR059100">
    <property type="entry name" value="TSP3_bac"/>
</dbReference>
<dbReference type="Gene3D" id="4.10.1080.10">
    <property type="entry name" value="TSP type-3 repeat"/>
    <property type="match status" value="1"/>
</dbReference>
<feature type="domain" description="SLH" evidence="8">
    <location>
        <begin position="162"/>
        <end position="225"/>
    </location>
</feature>
<evidence type="ECO:0000256" key="5">
    <source>
        <dbReference type="ARBA" id="ARBA00022837"/>
    </source>
</evidence>
<feature type="compositionally biased region" description="Low complexity" evidence="6">
    <location>
        <begin position="236"/>
        <end position="251"/>
    </location>
</feature>
<dbReference type="OrthoDB" id="1734555at2"/>
<evidence type="ECO:0000256" key="6">
    <source>
        <dbReference type="SAM" id="MobiDB-lite"/>
    </source>
</evidence>
<keyword evidence="2" id="KW-0964">Secreted</keyword>
<dbReference type="CDD" id="cd00198">
    <property type="entry name" value="vWFA"/>
    <property type="match status" value="1"/>
</dbReference>
<keyword evidence="3" id="KW-0732">Signal</keyword>
<feature type="domain" description="SLH" evidence="8">
    <location>
        <begin position="32"/>
        <end position="95"/>
    </location>
</feature>
<evidence type="ECO:0000259" key="7">
    <source>
        <dbReference type="PROSITE" id="PS50234"/>
    </source>
</evidence>
<dbReference type="Pfam" id="PF00092">
    <property type="entry name" value="VWA"/>
    <property type="match status" value="1"/>
</dbReference>
<feature type="domain" description="SLH" evidence="8">
    <location>
        <begin position="96"/>
        <end position="159"/>
    </location>
</feature>
<dbReference type="Pfam" id="PF00395">
    <property type="entry name" value="SLH"/>
    <property type="match status" value="6"/>
</dbReference>
<feature type="region of interest" description="Disordered" evidence="6">
    <location>
        <begin position="220"/>
        <end position="265"/>
    </location>
</feature>
<dbReference type="InterPro" id="IPR002035">
    <property type="entry name" value="VWF_A"/>
</dbReference>
<dbReference type="InterPro" id="IPR008964">
    <property type="entry name" value="Invasin/intimin_cell_adhesion"/>
</dbReference>
<evidence type="ECO:0000313" key="10">
    <source>
        <dbReference type="Proteomes" id="UP000239720"/>
    </source>
</evidence>
<dbReference type="Pfam" id="PF18884">
    <property type="entry name" value="TSP3_bac"/>
    <property type="match status" value="3"/>
</dbReference>
<dbReference type="SUPFAM" id="SSF53300">
    <property type="entry name" value="vWA-like"/>
    <property type="match status" value="1"/>
</dbReference>
<dbReference type="SMART" id="SM00635">
    <property type="entry name" value="BID_2"/>
    <property type="match status" value="1"/>
</dbReference>